<keyword evidence="6" id="KW-1185">Reference proteome</keyword>
<dbReference type="PANTHER" id="PTHR30466:SF11">
    <property type="entry name" value="FLAVIN-DEPENDENT MONOOXYGENASE, REDUCTASE SUBUNIT HSAB"/>
    <property type="match status" value="1"/>
</dbReference>
<dbReference type="SUPFAM" id="SSF50475">
    <property type="entry name" value="FMN-binding split barrel"/>
    <property type="match status" value="1"/>
</dbReference>
<protein>
    <submittedName>
        <fullName evidence="4 5">Oxidoreductase</fullName>
    </submittedName>
</protein>
<comment type="similarity">
    <text evidence="1">Belongs to the non-flavoprotein flavin reductase family.</text>
</comment>
<evidence type="ECO:0000313" key="4">
    <source>
        <dbReference type="EMBL" id="APF41016.1"/>
    </source>
</evidence>
<feature type="domain" description="Flavin reductase like" evidence="3">
    <location>
        <begin position="30"/>
        <end position="175"/>
    </location>
</feature>
<dbReference type="InterPro" id="IPR012349">
    <property type="entry name" value="Split_barrel_FMN-bd"/>
</dbReference>
<dbReference type="Pfam" id="PF01613">
    <property type="entry name" value="Flavin_Reduct"/>
    <property type="match status" value="1"/>
</dbReference>
<evidence type="ECO:0000313" key="7">
    <source>
        <dbReference type="Proteomes" id="UP000580797"/>
    </source>
</evidence>
<dbReference type="RefSeq" id="WP_071894493.1">
    <property type="nucleotide sequence ID" value="NZ_BAAARH010000021.1"/>
</dbReference>
<dbReference type="InterPro" id="IPR050268">
    <property type="entry name" value="NADH-dep_flavin_reductase"/>
</dbReference>
<dbReference type="KEGG" id="nae:BHE16_08400"/>
<name>A0A1L2ZPB5_9MICC</name>
<dbReference type="AlphaFoldDB" id="A0A1L2ZPB5"/>
<dbReference type="Proteomes" id="UP000580797">
    <property type="component" value="Unassembled WGS sequence"/>
</dbReference>
<dbReference type="Gene3D" id="2.30.110.10">
    <property type="entry name" value="Electron Transport, Fmn-binding Protein, Chain A"/>
    <property type="match status" value="1"/>
</dbReference>
<proteinExistence type="inferred from homology"/>
<keyword evidence="2" id="KW-0560">Oxidoreductase</keyword>
<organism evidence="4 6">
    <name type="scientific">Neomicrococcus aestuarii</name>
    <dbReference type="NCBI Taxonomy" id="556325"/>
    <lineage>
        <taxon>Bacteria</taxon>
        <taxon>Bacillati</taxon>
        <taxon>Actinomycetota</taxon>
        <taxon>Actinomycetes</taxon>
        <taxon>Micrococcales</taxon>
        <taxon>Micrococcaceae</taxon>
        <taxon>Neomicrococcus</taxon>
    </lineage>
</organism>
<accession>A0A1L2ZPB5</accession>
<sequence length="182" mass="19156">MTASVESTTVTTGSGTISHDVGAQSLRQAFSRFPSGVAALCAIVNGEPQGIVASSFTVGVSLEPPLVMFAVQNSSRTWPIVRGAERIGVSILGESHEGVCRQIASRNGDRFAGLNLASTDDGALFLEDAALWLDCTVESEFPAGDHQVVLLRVHGHESHGDANEPLVFHGSAFRTLKDNALV</sequence>
<evidence type="ECO:0000259" key="3">
    <source>
        <dbReference type="SMART" id="SM00903"/>
    </source>
</evidence>
<dbReference type="EMBL" id="CP018135">
    <property type="protein sequence ID" value="APF41016.1"/>
    <property type="molecule type" value="Genomic_DNA"/>
</dbReference>
<gene>
    <name evidence="4" type="ORF">BHE16_08400</name>
    <name evidence="5" type="ORF">HD598_001528</name>
</gene>
<dbReference type="PANTHER" id="PTHR30466">
    <property type="entry name" value="FLAVIN REDUCTASE"/>
    <property type="match status" value="1"/>
</dbReference>
<dbReference type="InterPro" id="IPR002563">
    <property type="entry name" value="Flavin_Rdtase-like_dom"/>
</dbReference>
<reference evidence="5 7" key="2">
    <citation type="submission" date="2020-08" db="EMBL/GenBank/DDBJ databases">
        <title>Sequencing the genomes of 1000 actinobacteria strains.</title>
        <authorList>
            <person name="Klenk H.-P."/>
        </authorList>
    </citation>
    <scope>NUCLEOTIDE SEQUENCE [LARGE SCALE GENOMIC DNA]</scope>
    <source>
        <strain evidence="5 7">DSM 105783</strain>
    </source>
</reference>
<evidence type="ECO:0000256" key="1">
    <source>
        <dbReference type="ARBA" id="ARBA00008898"/>
    </source>
</evidence>
<evidence type="ECO:0000256" key="2">
    <source>
        <dbReference type="ARBA" id="ARBA00023002"/>
    </source>
</evidence>
<dbReference type="SMART" id="SM00903">
    <property type="entry name" value="Flavin_Reduct"/>
    <property type="match status" value="1"/>
</dbReference>
<reference evidence="4 6" key="1">
    <citation type="submission" date="2016-11" db="EMBL/GenBank/DDBJ databases">
        <title>Genome sequencing of Zhihengliuella aestuarii B18 antagonistic to Plasmodiophora brassicae.</title>
        <authorList>
            <person name="Luo Y."/>
        </authorList>
    </citation>
    <scope>NUCLEOTIDE SEQUENCE [LARGE SCALE GENOMIC DNA]</scope>
    <source>
        <strain evidence="4 6">B18</strain>
    </source>
</reference>
<evidence type="ECO:0000313" key="6">
    <source>
        <dbReference type="Proteomes" id="UP000183530"/>
    </source>
</evidence>
<evidence type="ECO:0000313" key="5">
    <source>
        <dbReference type="EMBL" id="MBB5512841.1"/>
    </source>
</evidence>
<dbReference type="GO" id="GO:0042602">
    <property type="term" value="F:riboflavin reductase (NADPH) activity"/>
    <property type="evidence" value="ECO:0007669"/>
    <property type="project" value="TreeGrafter"/>
</dbReference>
<dbReference type="GO" id="GO:0010181">
    <property type="term" value="F:FMN binding"/>
    <property type="evidence" value="ECO:0007669"/>
    <property type="project" value="InterPro"/>
</dbReference>
<dbReference type="OrthoDB" id="9792858at2"/>
<dbReference type="EMBL" id="JACHDR010000001">
    <property type="protein sequence ID" value="MBB5512841.1"/>
    <property type="molecule type" value="Genomic_DNA"/>
</dbReference>
<dbReference type="Proteomes" id="UP000183530">
    <property type="component" value="Chromosome"/>
</dbReference>